<name>A0A1M2VLH8_TRAPU</name>
<organism evidence="2 3">
    <name type="scientific">Trametes pubescens</name>
    <name type="common">White-rot fungus</name>
    <dbReference type="NCBI Taxonomy" id="154538"/>
    <lineage>
        <taxon>Eukaryota</taxon>
        <taxon>Fungi</taxon>
        <taxon>Dikarya</taxon>
        <taxon>Basidiomycota</taxon>
        <taxon>Agaricomycotina</taxon>
        <taxon>Agaricomycetes</taxon>
        <taxon>Polyporales</taxon>
        <taxon>Polyporaceae</taxon>
        <taxon>Trametes</taxon>
    </lineage>
</organism>
<evidence type="ECO:0000313" key="3">
    <source>
        <dbReference type="Proteomes" id="UP000184267"/>
    </source>
</evidence>
<dbReference type="EMBL" id="MNAD01001045">
    <property type="protein sequence ID" value="OJT08392.1"/>
    <property type="molecule type" value="Genomic_DNA"/>
</dbReference>
<accession>A0A1M2VLH8</accession>
<evidence type="ECO:0000313" key="2">
    <source>
        <dbReference type="EMBL" id="OJT08392.1"/>
    </source>
</evidence>
<dbReference type="OMA" id="WEFFEEV"/>
<sequence length="338" mass="37951">MHLPLPEVTTTVFFSPNPGTYAAIRLNPVAMVKDLNDPEALVAAEALQTKTYLVYLNYELELPFPNRPWYRYNVCPIAPSLRAEDETEGYTADMCVPIFPNTSHPRGRTPLRTEPVFPYNNCYHWAEFETDIRVRARTEQFDERQAIHLPSDEQVEMGCYWGEDVSRMDELRNRYRAATGWQAPAPQPGLSERQVPLDQSASASTSSVNSGSSCADSTVSDGSKDSVHALMDIFSGPDQDVIVLPLVDLWLDLAENLKQEDITDPLEFFKERDAVVSIIQAARERAYVALNAPHPETPSKIDTVSVQQREADVQMVEAKSSTRTRESLVVARILCELS</sequence>
<dbReference type="OrthoDB" id="2930792at2759"/>
<gene>
    <name evidence="2" type="ORF">TRAPUB_731</name>
</gene>
<comment type="caution">
    <text evidence="2">The sequence shown here is derived from an EMBL/GenBank/DDBJ whole genome shotgun (WGS) entry which is preliminary data.</text>
</comment>
<dbReference type="AlphaFoldDB" id="A0A1M2VLH8"/>
<keyword evidence="3" id="KW-1185">Reference proteome</keyword>
<proteinExistence type="predicted"/>
<reference evidence="2 3" key="1">
    <citation type="submission" date="2016-10" db="EMBL/GenBank/DDBJ databases">
        <title>Genome sequence of the basidiomycete white-rot fungus Trametes pubescens.</title>
        <authorList>
            <person name="Makela M.R."/>
            <person name="Granchi Z."/>
            <person name="Peng M."/>
            <person name="De Vries R.P."/>
            <person name="Grigoriev I."/>
            <person name="Riley R."/>
            <person name="Hilden K."/>
        </authorList>
    </citation>
    <scope>NUCLEOTIDE SEQUENCE [LARGE SCALE GENOMIC DNA]</scope>
    <source>
        <strain evidence="2 3">FBCC735</strain>
    </source>
</reference>
<feature type="region of interest" description="Disordered" evidence="1">
    <location>
        <begin position="180"/>
        <end position="221"/>
    </location>
</feature>
<feature type="compositionally biased region" description="Low complexity" evidence="1">
    <location>
        <begin position="200"/>
        <end position="215"/>
    </location>
</feature>
<protein>
    <submittedName>
        <fullName evidence="2">Uncharacterized protein</fullName>
    </submittedName>
</protein>
<dbReference type="Proteomes" id="UP000184267">
    <property type="component" value="Unassembled WGS sequence"/>
</dbReference>
<evidence type="ECO:0000256" key="1">
    <source>
        <dbReference type="SAM" id="MobiDB-lite"/>
    </source>
</evidence>
<dbReference type="STRING" id="154538.A0A1M2VLH8"/>